<protein>
    <submittedName>
        <fullName evidence="2">TlpA family protein disulfide reductase</fullName>
    </submittedName>
</protein>
<keyword evidence="3" id="KW-1185">Reference proteome</keyword>
<evidence type="ECO:0000313" key="3">
    <source>
        <dbReference type="Proteomes" id="UP001597012"/>
    </source>
</evidence>
<dbReference type="EMBL" id="JBHTHY010000011">
    <property type="protein sequence ID" value="MFD0798252.1"/>
    <property type="molecule type" value="Genomic_DNA"/>
</dbReference>
<comment type="caution">
    <text evidence="2">The sequence shown here is derived from an EMBL/GenBank/DDBJ whole genome shotgun (WGS) entry which is preliminary data.</text>
</comment>
<dbReference type="SUPFAM" id="SSF52833">
    <property type="entry name" value="Thioredoxin-like"/>
    <property type="match status" value="1"/>
</dbReference>
<evidence type="ECO:0000259" key="1">
    <source>
        <dbReference type="PROSITE" id="PS51352"/>
    </source>
</evidence>
<evidence type="ECO:0000313" key="2">
    <source>
        <dbReference type="EMBL" id="MFD0798252.1"/>
    </source>
</evidence>
<dbReference type="InterPro" id="IPR000866">
    <property type="entry name" value="AhpC/TSA"/>
</dbReference>
<dbReference type="InterPro" id="IPR036249">
    <property type="entry name" value="Thioredoxin-like_sf"/>
</dbReference>
<gene>
    <name evidence="2" type="ORF">ACFQZJ_12340</name>
</gene>
<organism evidence="2 3">
    <name type="scientific">Maribacter chungangensis</name>
    <dbReference type="NCBI Taxonomy" id="1069117"/>
    <lineage>
        <taxon>Bacteria</taxon>
        <taxon>Pseudomonadati</taxon>
        <taxon>Bacteroidota</taxon>
        <taxon>Flavobacteriia</taxon>
        <taxon>Flavobacteriales</taxon>
        <taxon>Flavobacteriaceae</taxon>
        <taxon>Maribacter</taxon>
    </lineage>
</organism>
<dbReference type="InterPro" id="IPR050553">
    <property type="entry name" value="Thioredoxin_ResA/DsbE_sf"/>
</dbReference>
<dbReference type="Gene3D" id="3.40.30.10">
    <property type="entry name" value="Glutaredoxin"/>
    <property type="match status" value="1"/>
</dbReference>
<proteinExistence type="predicted"/>
<dbReference type="RefSeq" id="WP_379934918.1">
    <property type="nucleotide sequence ID" value="NZ_JBHTHY010000011.1"/>
</dbReference>
<dbReference type="Pfam" id="PF00578">
    <property type="entry name" value="AhpC-TSA"/>
    <property type="match status" value="1"/>
</dbReference>
<dbReference type="CDD" id="cd02966">
    <property type="entry name" value="TlpA_like_family"/>
    <property type="match status" value="1"/>
</dbReference>
<dbReference type="PANTHER" id="PTHR42852:SF17">
    <property type="entry name" value="THIOREDOXIN-LIKE PROTEIN HI_1115"/>
    <property type="match status" value="1"/>
</dbReference>
<name>A0ABW3B5B2_9FLAO</name>
<reference evidence="3" key="1">
    <citation type="journal article" date="2019" name="Int. J. Syst. Evol. Microbiol.">
        <title>The Global Catalogue of Microorganisms (GCM) 10K type strain sequencing project: providing services to taxonomists for standard genome sequencing and annotation.</title>
        <authorList>
            <consortium name="The Broad Institute Genomics Platform"/>
            <consortium name="The Broad Institute Genome Sequencing Center for Infectious Disease"/>
            <person name="Wu L."/>
            <person name="Ma J."/>
        </authorList>
    </citation>
    <scope>NUCLEOTIDE SEQUENCE [LARGE SCALE GENOMIC DNA]</scope>
    <source>
        <strain evidence="3">CCUG 61948</strain>
    </source>
</reference>
<dbReference type="PANTHER" id="PTHR42852">
    <property type="entry name" value="THIOL:DISULFIDE INTERCHANGE PROTEIN DSBE"/>
    <property type="match status" value="1"/>
</dbReference>
<dbReference type="Proteomes" id="UP001597012">
    <property type="component" value="Unassembled WGS sequence"/>
</dbReference>
<accession>A0ABW3B5B2</accession>
<dbReference type="PROSITE" id="PS51352">
    <property type="entry name" value="THIOREDOXIN_2"/>
    <property type="match status" value="1"/>
</dbReference>
<feature type="domain" description="Thioredoxin" evidence="1">
    <location>
        <begin position="32"/>
        <end position="187"/>
    </location>
</feature>
<dbReference type="InterPro" id="IPR013766">
    <property type="entry name" value="Thioredoxin_domain"/>
</dbReference>
<sequence length="190" mass="21287">MKLKRPSLSNLLFGIFIVLLLIPQTRTPIQVAVNQLKMFVFSPSAMDENEQVQIEPFEYVLSDLSGDHKAIPIGNGKISFISYWATWCPPCIAELPSIQALHADYGDQLQFILITNEDPAIAKRFMDKKGYTLPVYFPKMQTPDALDSNSLPTNYIIDSKGNIVVKEKGAADWNSKKVRELLDGLIKASL</sequence>